<evidence type="ECO:0000313" key="4">
    <source>
        <dbReference type="Proteomes" id="UP000019402"/>
    </source>
</evidence>
<name>W7YRA0_9BACT</name>
<keyword evidence="4" id="KW-1185">Reference proteome</keyword>
<gene>
    <name evidence="3" type="ORF">JCM21142_93702</name>
</gene>
<reference evidence="3 4" key="1">
    <citation type="journal article" date="2014" name="Genome Announc.">
        <title>Draft Genome Sequence of Cytophaga fermentans JCM 21142T, a Facultative Anaerobe Isolated from Marine Mud.</title>
        <authorList>
            <person name="Starns D."/>
            <person name="Oshima K."/>
            <person name="Suda W."/>
            <person name="Iino T."/>
            <person name="Yuki M."/>
            <person name="Inoue J."/>
            <person name="Kitamura K."/>
            <person name="Iida T."/>
            <person name="Darby A."/>
            <person name="Hattori M."/>
            <person name="Ohkuma M."/>
        </authorList>
    </citation>
    <scope>NUCLEOTIDE SEQUENCE [LARGE SCALE GENOMIC DNA]</scope>
    <source>
        <strain evidence="3 4">JCM 21142</strain>
    </source>
</reference>
<dbReference type="AlphaFoldDB" id="W7YRA0"/>
<comment type="caution">
    <text evidence="3">The sequence shown here is derived from an EMBL/GenBank/DDBJ whole genome shotgun (WGS) entry which is preliminary data.</text>
</comment>
<evidence type="ECO:0000313" key="3">
    <source>
        <dbReference type="EMBL" id="GAF04979.1"/>
    </source>
</evidence>
<dbReference type="EMBL" id="BAMD01000063">
    <property type="protein sequence ID" value="GAF04979.1"/>
    <property type="molecule type" value="Genomic_DNA"/>
</dbReference>
<feature type="domain" description="HNH nuclease" evidence="2">
    <location>
        <begin position="74"/>
        <end position="116"/>
    </location>
</feature>
<dbReference type="InterPro" id="IPR003615">
    <property type="entry name" value="HNH_nuc"/>
</dbReference>
<dbReference type="Pfam" id="PF07463">
    <property type="entry name" value="NUMOD4"/>
    <property type="match status" value="1"/>
</dbReference>
<protein>
    <submittedName>
        <fullName evidence="3">NUMOD4 motif</fullName>
    </submittedName>
</protein>
<evidence type="ECO:0000259" key="2">
    <source>
        <dbReference type="Pfam" id="PF13392"/>
    </source>
</evidence>
<dbReference type="eggNOG" id="ENOG50315SK">
    <property type="taxonomic scope" value="Bacteria"/>
</dbReference>
<dbReference type="Pfam" id="PF13392">
    <property type="entry name" value="HNH_3"/>
    <property type="match status" value="1"/>
</dbReference>
<proteinExistence type="predicted"/>
<feature type="domain" description="NUMOD4" evidence="1">
    <location>
        <begin position="18"/>
        <end position="65"/>
    </location>
</feature>
<dbReference type="GO" id="GO:0016788">
    <property type="term" value="F:hydrolase activity, acting on ester bonds"/>
    <property type="evidence" value="ECO:0007669"/>
    <property type="project" value="InterPro"/>
</dbReference>
<dbReference type="InterPro" id="IPR010902">
    <property type="entry name" value="NUMOD4"/>
</dbReference>
<dbReference type="SUPFAM" id="SSF54060">
    <property type="entry name" value="His-Me finger endonucleases"/>
    <property type="match status" value="1"/>
</dbReference>
<organism evidence="3 4">
    <name type="scientific">Saccharicrinis fermentans DSM 9555 = JCM 21142</name>
    <dbReference type="NCBI Taxonomy" id="869213"/>
    <lineage>
        <taxon>Bacteria</taxon>
        <taxon>Pseudomonadati</taxon>
        <taxon>Bacteroidota</taxon>
        <taxon>Bacteroidia</taxon>
        <taxon>Marinilabiliales</taxon>
        <taxon>Marinilabiliaceae</taxon>
        <taxon>Saccharicrinis</taxon>
    </lineage>
</organism>
<evidence type="ECO:0000259" key="1">
    <source>
        <dbReference type="Pfam" id="PF07463"/>
    </source>
</evidence>
<dbReference type="Proteomes" id="UP000019402">
    <property type="component" value="Unassembled WGS sequence"/>
</dbReference>
<sequence length="186" mass="21678">MGSIFNQTKPNLRKLEDEEWKAIPHTDGKYHVSNYGRIKSFCYDSVEGKIVKSGNIKGYKSINLRIKGQKKTLLVHKMVAELFIPERDETKTVVIHIDWNKLNNHVSNLQWLSREESFKRSQSKLIEARKKKGKIVTHSKLTRNDVVAIKEMLERGRKQKVIAQLFCVSEMQISRIKNNVSWSEVK</sequence>
<dbReference type="Gene3D" id="3.90.75.20">
    <property type="match status" value="1"/>
</dbReference>
<dbReference type="InterPro" id="IPR044925">
    <property type="entry name" value="His-Me_finger_sf"/>
</dbReference>
<dbReference type="STRING" id="869213.GCA_000517085_02494"/>
<accession>W7YRA0</accession>